<reference evidence="16 17" key="1">
    <citation type="submission" date="2020-08" db="EMBL/GenBank/DDBJ databases">
        <title>Exploring microbial biodiversity for novel pathways involved in the catabolism of aromatic compounds derived from lignin.</title>
        <authorList>
            <person name="Elkins J."/>
        </authorList>
    </citation>
    <scope>NUCLEOTIDE SEQUENCE [LARGE SCALE GENOMIC DNA]</scope>
    <source>
        <strain evidence="16 17">B1D3A</strain>
    </source>
</reference>
<comment type="subcellular location">
    <subcellularLocation>
        <location evidence="1">Cytoplasm</location>
    </subcellularLocation>
</comment>
<evidence type="ECO:0000256" key="5">
    <source>
        <dbReference type="ARBA" id="ARBA00015938"/>
    </source>
</evidence>
<dbReference type="NCBIfam" id="TIGR02402">
    <property type="entry name" value="trehalose_TreZ"/>
    <property type="match status" value="1"/>
</dbReference>
<evidence type="ECO:0000256" key="3">
    <source>
        <dbReference type="ARBA" id="ARBA00008061"/>
    </source>
</evidence>
<keyword evidence="9 14" id="KW-0326">Glycosidase</keyword>
<evidence type="ECO:0000256" key="11">
    <source>
        <dbReference type="ARBA" id="ARBA00033284"/>
    </source>
</evidence>
<comment type="caution">
    <text evidence="16">The sequence shown here is derived from an EMBL/GenBank/DDBJ whole genome shotgun (WGS) entry which is preliminary data.</text>
</comment>
<dbReference type="InterPro" id="IPR014756">
    <property type="entry name" value="Ig_E-set"/>
</dbReference>
<accession>A0ABR6NEV7</accession>
<feature type="domain" description="Glycosyl hydrolase family 13 catalytic" evidence="15">
    <location>
        <begin position="90"/>
        <end position="454"/>
    </location>
</feature>
<dbReference type="EMBL" id="JACHKA010000001">
    <property type="protein sequence ID" value="MBB5985043.1"/>
    <property type="molecule type" value="Genomic_DNA"/>
</dbReference>
<evidence type="ECO:0000256" key="13">
    <source>
        <dbReference type="NCBIfam" id="TIGR02402"/>
    </source>
</evidence>
<evidence type="ECO:0000256" key="7">
    <source>
        <dbReference type="ARBA" id="ARBA00022801"/>
    </source>
</evidence>
<dbReference type="RefSeq" id="WP_184150908.1">
    <property type="nucleotide sequence ID" value="NZ_JACHKA010000001.1"/>
</dbReference>
<protein>
    <recommendedName>
        <fullName evidence="5 13">Malto-oligosyltrehalose trehalohydrolase</fullName>
        <shortName evidence="14">MTHase</shortName>
        <ecNumber evidence="4 13">3.2.1.141</ecNumber>
    </recommendedName>
    <alternativeName>
        <fullName evidence="11 14">4-alpha-D-((1-&gt;4)-alpha-D-glucano)trehalose trehalohydrolase</fullName>
    </alternativeName>
    <alternativeName>
        <fullName evidence="10 14">Maltooligosyl trehalose trehalohydrolase</fullName>
    </alternativeName>
</protein>
<comment type="catalytic activity">
    <reaction evidence="12 14">
        <text>hydrolysis of (1-&gt;4)-alpha-D-glucosidic linkage in 4-alpha-D-[(1-&gt;4)-alpha-D-glucanosyl]n trehalose to yield trehalose and (1-&gt;4)-alpha-D-glucan.</text>
        <dbReference type="EC" id="3.2.1.141"/>
    </reaction>
</comment>
<dbReference type="Gene3D" id="2.60.40.10">
    <property type="entry name" value="Immunoglobulins"/>
    <property type="match status" value="1"/>
</dbReference>
<keyword evidence="8" id="KW-0119">Carbohydrate metabolism</keyword>
<dbReference type="InterPro" id="IPR013783">
    <property type="entry name" value="Ig-like_fold"/>
</dbReference>
<evidence type="ECO:0000256" key="2">
    <source>
        <dbReference type="ARBA" id="ARBA00005199"/>
    </source>
</evidence>
<gene>
    <name evidence="16" type="ORF">HNP60_001017</name>
</gene>
<dbReference type="Proteomes" id="UP001138540">
    <property type="component" value="Unassembled WGS sequence"/>
</dbReference>
<keyword evidence="6" id="KW-0963">Cytoplasm</keyword>
<dbReference type="CDD" id="cd11325">
    <property type="entry name" value="AmyAc_GTHase"/>
    <property type="match status" value="1"/>
</dbReference>
<keyword evidence="7 14" id="KW-0378">Hydrolase</keyword>
<evidence type="ECO:0000256" key="6">
    <source>
        <dbReference type="ARBA" id="ARBA00022490"/>
    </source>
</evidence>
<evidence type="ECO:0000256" key="1">
    <source>
        <dbReference type="ARBA" id="ARBA00004496"/>
    </source>
</evidence>
<dbReference type="SUPFAM" id="SSF51445">
    <property type="entry name" value="(Trans)glycosidases"/>
    <property type="match status" value="1"/>
</dbReference>
<evidence type="ECO:0000256" key="14">
    <source>
        <dbReference type="PIRNR" id="PIRNR006337"/>
    </source>
</evidence>
<evidence type="ECO:0000256" key="4">
    <source>
        <dbReference type="ARBA" id="ARBA00012268"/>
    </source>
</evidence>
<evidence type="ECO:0000256" key="9">
    <source>
        <dbReference type="ARBA" id="ARBA00023295"/>
    </source>
</evidence>
<keyword evidence="17" id="KW-1185">Reference proteome</keyword>
<comment type="pathway">
    <text evidence="2 14">Glycan biosynthesis; trehalose biosynthesis.</text>
</comment>
<dbReference type="PANTHER" id="PTHR43651">
    <property type="entry name" value="1,4-ALPHA-GLUCAN-BRANCHING ENZYME"/>
    <property type="match status" value="1"/>
</dbReference>
<dbReference type="InterPro" id="IPR017853">
    <property type="entry name" value="GH"/>
</dbReference>
<dbReference type="PIRSF" id="PIRSF006337">
    <property type="entry name" value="Trehalose_TreZ"/>
    <property type="match status" value="1"/>
</dbReference>
<evidence type="ECO:0000259" key="15">
    <source>
        <dbReference type="SMART" id="SM00642"/>
    </source>
</evidence>
<organism evidence="16 17">
    <name type="scientific">Sphingobium lignivorans</name>
    <dbReference type="NCBI Taxonomy" id="2735886"/>
    <lineage>
        <taxon>Bacteria</taxon>
        <taxon>Pseudomonadati</taxon>
        <taxon>Pseudomonadota</taxon>
        <taxon>Alphaproteobacteria</taxon>
        <taxon>Sphingomonadales</taxon>
        <taxon>Sphingomonadaceae</taxon>
        <taxon>Sphingobium</taxon>
    </lineage>
</organism>
<dbReference type="InterPro" id="IPR044901">
    <property type="entry name" value="Trehalose_TreZ_E-set_sf"/>
</dbReference>
<dbReference type="SUPFAM" id="SSF81296">
    <property type="entry name" value="E set domains"/>
    <property type="match status" value="1"/>
</dbReference>
<dbReference type="InterPro" id="IPR006047">
    <property type="entry name" value="GH13_cat_dom"/>
</dbReference>
<dbReference type="Gene3D" id="3.20.20.80">
    <property type="entry name" value="Glycosidases"/>
    <property type="match status" value="1"/>
</dbReference>
<dbReference type="CDD" id="cd02853">
    <property type="entry name" value="E_set_MTHase_like_N"/>
    <property type="match status" value="1"/>
</dbReference>
<dbReference type="PANTHER" id="PTHR43651:SF11">
    <property type="entry name" value="MALTO-OLIGOSYLTREHALOSE TREHALOHYDROLASE"/>
    <property type="match status" value="1"/>
</dbReference>
<dbReference type="Gene3D" id="1.10.10.760">
    <property type="entry name" value="E-set domains of sugar-utilizing enzymes"/>
    <property type="match status" value="1"/>
</dbReference>
<dbReference type="InterPro" id="IPR012768">
    <property type="entry name" value="Trehalose_TreZ"/>
</dbReference>
<comment type="similarity">
    <text evidence="3 14">Belongs to the glycosyl hydrolase 13 family.</text>
</comment>
<evidence type="ECO:0000313" key="16">
    <source>
        <dbReference type="EMBL" id="MBB5985043.1"/>
    </source>
</evidence>
<dbReference type="SMART" id="SM00642">
    <property type="entry name" value="Aamy"/>
    <property type="match status" value="1"/>
</dbReference>
<proteinExistence type="inferred from homology"/>
<evidence type="ECO:0000256" key="12">
    <source>
        <dbReference type="ARBA" id="ARBA00034013"/>
    </source>
</evidence>
<sequence length="578" mass="64167">MSTHALPRSWGAEPAADGQWRFALWAPDAREITVEVDGVATPMMRKDDGWASVTTAARAGQTYLFGVDGQLYPDPAARAQAGDVHGPSRLVDPTAFKWTAEWQGVPWHQAVIYELHVGTFTPEGTFDAARHGLARLKSLGVTVIELMPLAQFEGQRGWGYDGVLPYAPHNAYGSPEDLKHFVEAAHRLGLAVMLDVVYNHFGPAGNYLAAWCPRFFHSSRTSPWGQGIAYEEPAVRAFFIENALYWLEEFQLDGLRLDAVHAMDDESDSHILDDIGRAIRAREWGRPIHLVTEDERNLTRYFHDDAPFDGTWNDDWHHAVHCLLTGESESYYAPFAVDPLADIETALRDGYVEQGQTRPGSEKPRGEPSSDLPRSAFINFLGNHDQVGNRAEGERLHHLVSDESALRVVTALTLLSPCTPMLFMGDEFLTDAPFLFFTDFEGELAEAVRSGRAREFERFSAFAGTVPDPNAPETALRSQIGRPESERQLRHEAFVRDVLALREIHVQPLLAAPTPTPAAAVTMAREGARFDVAWAFGPGRLLLRFSLGDGAIEPPLDPFFVEAQPDSRFSIAAAVRME</sequence>
<evidence type="ECO:0000313" key="17">
    <source>
        <dbReference type="Proteomes" id="UP001138540"/>
    </source>
</evidence>
<evidence type="ECO:0000256" key="8">
    <source>
        <dbReference type="ARBA" id="ARBA00023277"/>
    </source>
</evidence>
<dbReference type="Pfam" id="PF00128">
    <property type="entry name" value="Alpha-amylase"/>
    <property type="match status" value="1"/>
</dbReference>
<name>A0ABR6NEV7_9SPHN</name>
<dbReference type="EC" id="3.2.1.141" evidence="4 13"/>
<evidence type="ECO:0000256" key="10">
    <source>
        <dbReference type="ARBA" id="ARBA00032057"/>
    </source>
</evidence>